<evidence type="ECO:0000313" key="1">
    <source>
        <dbReference type="EMBL" id="BBI37405.1"/>
    </source>
</evidence>
<name>A0A7I6N2P2_9METZ</name>
<sequence length="104" mass="11979">MFSTFLLNVFSFSSPFSLCKLSKRMFLSFPVNLQKGGTRLFACPSLGIGKEGFNPDPTDPIYFYNPLRIHRIPFLPFSKSGKNCSFLFILVGRLWRPFPWGSFR</sequence>
<organism evidence="1">
    <name type="scientific">Placozoa sp. H17 HM-2017</name>
    <dbReference type="NCBI Taxonomy" id="2017600"/>
    <lineage>
        <taxon>Eukaryota</taxon>
        <taxon>Metazoa</taxon>
        <taxon>Placozoa</taxon>
    </lineage>
</organism>
<reference evidence="1" key="1">
    <citation type="journal article" date="2020" name="Genome Biol.">
        <title>Mitochondrial genome evolution of placozoans: gene rearrangements and repeat expansions.</title>
        <authorList>
            <person name="Miyazawa H."/>
            <person name="Osigus H.J."/>
            <person name="Rolfes S."/>
            <person name="Kamm K."/>
            <person name="Schierwater B."/>
            <person name="Nakano H."/>
        </authorList>
    </citation>
    <scope>NUCLEOTIDE SEQUENCE</scope>
    <source>
        <strain evidence="1">SKN_2</strain>
    </source>
</reference>
<keyword evidence="1" id="KW-0496">Mitochondrion</keyword>
<geneLocation type="mitochondrion" evidence="1"/>
<protein>
    <submittedName>
        <fullName evidence="1">Uncharacterized protein</fullName>
    </submittedName>
</protein>
<dbReference type="AlphaFoldDB" id="A0A7I6N2P2"/>
<proteinExistence type="predicted"/>
<dbReference type="EMBL" id="LC460470">
    <property type="protein sequence ID" value="BBI37405.1"/>
    <property type="molecule type" value="Genomic_DNA"/>
</dbReference>
<accession>A0A7I6N2P2</accession>